<dbReference type="GO" id="GO:0051920">
    <property type="term" value="F:peroxiredoxin activity"/>
    <property type="evidence" value="ECO:0007669"/>
    <property type="project" value="InterPro"/>
</dbReference>
<keyword evidence="2" id="KW-0560">Oxidoreductase</keyword>
<sequence>MTGIAPLPDADWPAEITDMLPGFAGRLDVYRVMAHHPALLRAWADLRQHVVVDTSLGLEFSEVVILRTGHRHGSAYEWGHHVSRARKLGMSEDRIASIAGPLEAMAPADAVIAGAVDELLQASRVSAARRAAVEDLVGRKGLFDLMATVGFYTTLAFLANSTDLELDEGIRAELDERPAPKA</sequence>
<keyword evidence="3" id="KW-1185">Reference proteome</keyword>
<protein>
    <submittedName>
        <fullName evidence="2">Alkylhydroperoxidase family enzyme, contains CxxC motif</fullName>
    </submittedName>
</protein>
<evidence type="ECO:0000313" key="2">
    <source>
        <dbReference type="EMBL" id="SDE81365.1"/>
    </source>
</evidence>
<keyword evidence="2" id="KW-0575">Peroxidase</keyword>
<name>A0A1G7G012_9RHOB</name>
<organism evidence="2 3">
    <name type="scientific">Limimaricola pyoseonensis</name>
    <dbReference type="NCBI Taxonomy" id="521013"/>
    <lineage>
        <taxon>Bacteria</taxon>
        <taxon>Pseudomonadati</taxon>
        <taxon>Pseudomonadota</taxon>
        <taxon>Alphaproteobacteria</taxon>
        <taxon>Rhodobacterales</taxon>
        <taxon>Paracoccaceae</taxon>
        <taxon>Limimaricola</taxon>
    </lineage>
</organism>
<dbReference type="Gene3D" id="1.20.1290.10">
    <property type="entry name" value="AhpD-like"/>
    <property type="match status" value="1"/>
</dbReference>
<dbReference type="InterPro" id="IPR029032">
    <property type="entry name" value="AhpD-like"/>
</dbReference>
<evidence type="ECO:0000259" key="1">
    <source>
        <dbReference type="Pfam" id="PF02627"/>
    </source>
</evidence>
<dbReference type="STRING" id="521013.SAMN04488567_2649"/>
<dbReference type="SUPFAM" id="SSF69118">
    <property type="entry name" value="AhpD-like"/>
    <property type="match status" value="1"/>
</dbReference>
<reference evidence="3" key="1">
    <citation type="submission" date="2016-10" db="EMBL/GenBank/DDBJ databases">
        <authorList>
            <person name="Varghese N."/>
            <person name="Submissions S."/>
        </authorList>
    </citation>
    <scope>NUCLEOTIDE SEQUENCE [LARGE SCALE GENOMIC DNA]</scope>
    <source>
        <strain evidence="3">DSM 21424</strain>
    </source>
</reference>
<evidence type="ECO:0000313" key="3">
    <source>
        <dbReference type="Proteomes" id="UP000198922"/>
    </source>
</evidence>
<dbReference type="AlphaFoldDB" id="A0A1G7G012"/>
<gene>
    <name evidence="2" type="ORF">SAMN04488567_2649</name>
</gene>
<proteinExistence type="predicted"/>
<accession>A0A1G7G012</accession>
<dbReference type="Proteomes" id="UP000198922">
    <property type="component" value="Unassembled WGS sequence"/>
</dbReference>
<dbReference type="Pfam" id="PF02627">
    <property type="entry name" value="CMD"/>
    <property type="match status" value="1"/>
</dbReference>
<dbReference type="RefSeq" id="WP_242652278.1">
    <property type="nucleotide sequence ID" value="NZ_FNAT01000004.1"/>
</dbReference>
<dbReference type="PANTHER" id="PTHR34846">
    <property type="entry name" value="4-CARBOXYMUCONOLACTONE DECARBOXYLASE FAMILY PROTEIN (AFU_ORTHOLOGUE AFUA_6G11590)"/>
    <property type="match status" value="1"/>
</dbReference>
<feature type="domain" description="Carboxymuconolactone decarboxylase-like" evidence="1">
    <location>
        <begin position="37"/>
        <end position="111"/>
    </location>
</feature>
<dbReference type="EMBL" id="FNAT01000004">
    <property type="protein sequence ID" value="SDE81365.1"/>
    <property type="molecule type" value="Genomic_DNA"/>
</dbReference>
<dbReference type="InterPro" id="IPR003779">
    <property type="entry name" value="CMD-like"/>
</dbReference>
<dbReference type="PANTHER" id="PTHR34846:SF11">
    <property type="entry name" value="4-CARBOXYMUCONOLACTONE DECARBOXYLASE FAMILY PROTEIN (AFU_ORTHOLOGUE AFUA_6G11590)"/>
    <property type="match status" value="1"/>
</dbReference>